<proteinExistence type="predicted"/>
<evidence type="ECO:0000256" key="1">
    <source>
        <dbReference type="ARBA" id="ARBA00022821"/>
    </source>
</evidence>
<dbReference type="Proteomes" id="UP000818029">
    <property type="component" value="Chromosome A04"/>
</dbReference>
<gene>
    <name evidence="4" type="primary">LOC121227921</name>
</gene>
<protein>
    <recommendedName>
        <fullName evidence="2">Disease resistance protein At4g27190-like leucine-rich repeats domain-containing protein</fullName>
    </recommendedName>
</protein>
<dbReference type="InterPro" id="IPR032675">
    <property type="entry name" value="LRR_dom_sf"/>
</dbReference>
<dbReference type="InterPro" id="IPR057135">
    <property type="entry name" value="At4g27190-like_LRR"/>
</dbReference>
<name>A0ABM3BIB4_GOSHI</name>
<dbReference type="Gene3D" id="3.80.10.10">
    <property type="entry name" value="Ribonuclease Inhibitor"/>
    <property type="match status" value="2"/>
</dbReference>
<feature type="domain" description="Disease resistance protein At4g27190-like leucine-rich repeats" evidence="2">
    <location>
        <begin position="222"/>
        <end position="344"/>
    </location>
</feature>
<reference evidence="4" key="2">
    <citation type="submission" date="2025-08" db="UniProtKB">
        <authorList>
            <consortium name="RefSeq"/>
        </authorList>
    </citation>
    <scope>IDENTIFICATION</scope>
</reference>
<dbReference type="PANTHER" id="PTHR33463:SF218">
    <property type="entry name" value="DISEASE RESISTANCE PROTEIN RPS2-LIKE"/>
    <property type="match status" value="1"/>
</dbReference>
<organism evidence="3 4">
    <name type="scientific">Gossypium hirsutum</name>
    <name type="common">Upland cotton</name>
    <name type="synonym">Gossypium mexicanum</name>
    <dbReference type="NCBI Taxonomy" id="3635"/>
    <lineage>
        <taxon>Eukaryota</taxon>
        <taxon>Viridiplantae</taxon>
        <taxon>Streptophyta</taxon>
        <taxon>Embryophyta</taxon>
        <taxon>Tracheophyta</taxon>
        <taxon>Spermatophyta</taxon>
        <taxon>Magnoliopsida</taxon>
        <taxon>eudicotyledons</taxon>
        <taxon>Gunneridae</taxon>
        <taxon>Pentapetalae</taxon>
        <taxon>rosids</taxon>
        <taxon>malvids</taxon>
        <taxon>Malvales</taxon>
        <taxon>Malvaceae</taxon>
        <taxon>Malvoideae</taxon>
        <taxon>Gossypium</taxon>
    </lineage>
</organism>
<sequence>MFTQSSLQKLTVHNCPQLTHFIISTTIQELVFGEMTNEQLSNLYSCKYEELEQDQSSSQHLPLPICFPNLILIDLWGCESLKSLFPIIVAQGSVKKLNVPNLQTLKIERCFGMEEIIQDSQVSTLSFQCLRELQVTKCNKLKFLFPMCVTNSLGKLKTLKIERCFGMEEIIQDSQVSTISFQCLREVQVTHCNNLKFLFPMCVANSLGKLQTLKIERCFGMEEIIQDSQVSTISFQCLREVQVTHCNNLKFLFPMCVANSLRQLQTLKIESCSQLKDIIHGPEVLTSMAQGLVQLNEVELINLPQLKENDRNNIVLTSPSLSKLNVRDCPQLTHLIVSTNIKELEFSKMTGMKQISNVTNPERRGRTSTSAPIQVEHFQNLTHLTVKDCKRLRYIFSPTIARNLPQLVWLNISDCEELEQIIEKDQTPSQHHLQPICFPKLSWIRIFNCENLKCLFPITLAHGSLQNLFQLFLQRVSKLEQVFEGDESNGSKDEEKVIHLPRLAELYLCILPNLVSFSPVGYHFVFPSLINLHLKGCPNVTTRFSIDSKQSVHAKTQASQSVDEIIVEESAAAQETAWPIGSDIWWRKGKY</sequence>
<dbReference type="SUPFAM" id="SSF52047">
    <property type="entry name" value="RNI-like"/>
    <property type="match status" value="3"/>
</dbReference>
<feature type="domain" description="Disease resistance protein At4g27190-like leucine-rich repeats" evidence="2">
    <location>
        <begin position="424"/>
        <end position="547"/>
    </location>
</feature>
<evidence type="ECO:0000313" key="4">
    <source>
        <dbReference type="RefSeq" id="XP_040966797.1"/>
    </source>
</evidence>
<dbReference type="Pfam" id="PF23247">
    <property type="entry name" value="LRR_RPS2"/>
    <property type="match status" value="5"/>
</dbReference>
<dbReference type="PANTHER" id="PTHR33463">
    <property type="entry name" value="NB-ARC DOMAIN-CONTAINING PROTEIN-RELATED"/>
    <property type="match status" value="1"/>
</dbReference>
<keyword evidence="1" id="KW-0611">Plant defense</keyword>
<accession>A0ABM3BIB4</accession>
<dbReference type="RefSeq" id="XP_040966797.1">
    <property type="nucleotide sequence ID" value="XM_041110863.1"/>
</dbReference>
<evidence type="ECO:0000259" key="2">
    <source>
        <dbReference type="Pfam" id="PF23247"/>
    </source>
</evidence>
<keyword evidence="3" id="KW-1185">Reference proteome</keyword>
<evidence type="ECO:0000313" key="3">
    <source>
        <dbReference type="Proteomes" id="UP000818029"/>
    </source>
</evidence>
<feature type="domain" description="Disease resistance protein At4g27190-like leucine-rich repeats" evidence="2">
    <location>
        <begin position="371"/>
        <end position="416"/>
    </location>
</feature>
<feature type="domain" description="Disease resistance protein At4g27190-like leucine-rich repeats" evidence="2">
    <location>
        <begin position="168"/>
        <end position="218"/>
    </location>
</feature>
<dbReference type="InterPro" id="IPR050905">
    <property type="entry name" value="Plant_NBS-LRR"/>
</dbReference>
<reference evidence="3" key="1">
    <citation type="journal article" date="2020" name="Nat. Genet.">
        <title>Genomic diversifications of five Gossypium allopolyploid species and their impact on cotton improvement.</title>
        <authorList>
            <person name="Chen Z.J."/>
            <person name="Sreedasyam A."/>
            <person name="Ando A."/>
            <person name="Song Q."/>
            <person name="De Santiago L.M."/>
            <person name="Hulse-Kemp A.M."/>
            <person name="Ding M."/>
            <person name="Ye W."/>
            <person name="Kirkbride R.C."/>
            <person name="Jenkins J."/>
            <person name="Plott C."/>
            <person name="Lovell J."/>
            <person name="Lin Y.M."/>
            <person name="Vaughn R."/>
            <person name="Liu B."/>
            <person name="Simpson S."/>
            <person name="Scheffler B.E."/>
            <person name="Wen L."/>
            <person name="Saski C.A."/>
            <person name="Grover C.E."/>
            <person name="Hu G."/>
            <person name="Conover J.L."/>
            <person name="Carlson J.W."/>
            <person name="Shu S."/>
            <person name="Boston L.B."/>
            <person name="Williams M."/>
            <person name="Peterson D.G."/>
            <person name="McGee K."/>
            <person name="Jones D.C."/>
            <person name="Wendel J.F."/>
            <person name="Stelly D.M."/>
            <person name="Grimwood J."/>
            <person name="Schmutz J."/>
        </authorList>
    </citation>
    <scope>NUCLEOTIDE SEQUENCE [LARGE SCALE GENOMIC DNA]</scope>
    <source>
        <strain evidence="3">cv. TM-1</strain>
    </source>
</reference>
<dbReference type="GeneID" id="121227921"/>
<feature type="domain" description="Disease resistance protein At4g27190-like leucine-rich repeats" evidence="2">
    <location>
        <begin position="98"/>
        <end position="164"/>
    </location>
</feature>